<name>A0A3N3ZR32_9MICC</name>
<dbReference type="AlphaFoldDB" id="A0A3N3ZR32"/>
<reference evidence="2 3" key="1">
    <citation type="submission" date="2018-10" db="EMBL/GenBank/DDBJ databases">
        <title>Kocuria sp. M5W7-7, whole genome shotgun sequence.</title>
        <authorList>
            <person name="Tuo L."/>
        </authorList>
    </citation>
    <scope>NUCLEOTIDE SEQUENCE [LARGE SCALE GENOMIC DNA]</scope>
    <source>
        <strain evidence="2 3">M5W7-7</strain>
    </source>
</reference>
<accession>A0A3N3ZR32</accession>
<proteinExistence type="predicted"/>
<organism evidence="2 3">
    <name type="scientific">Kocuria soli</name>
    <dbReference type="NCBI Taxonomy" id="2485125"/>
    <lineage>
        <taxon>Bacteria</taxon>
        <taxon>Bacillati</taxon>
        <taxon>Actinomycetota</taxon>
        <taxon>Actinomycetes</taxon>
        <taxon>Micrococcales</taxon>
        <taxon>Micrococcaceae</taxon>
        <taxon>Kocuria</taxon>
    </lineage>
</organism>
<keyword evidence="3" id="KW-1185">Reference proteome</keyword>
<feature type="compositionally biased region" description="Basic and acidic residues" evidence="1">
    <location>
        <begin position="109"/>
        <end position="123"/>
    </location>
</feature>
<evidence type="ECO:0000256" key="1">
    <source>
        <dbReference type="SAM" id="MobiDB-lite"/>
    </source>
</evidence>
<evidence type="ECO:0000313" key="3">
    <source>
        <dbReference type="Proteomes" id="UP000270616"/>
    </source>
</evidence>
<evidence type="ECO:0000313" key="2">
    <source>
        <dbReference type="EMBL" id="ROZ63723.1"/>
    </source>
</evidence>
<feature type="region of interest" description="Disordered" evidence="1">
    <location>
        <begin position="106"/>
        <end position="141"/>
    </location>
</feature>
<feature type="compositionally biased region" description="Basic and acidic residues" evidence="1">
    <location>
        <begin position="131"/>
        <end position="141"/>
    </location>
</feature>
<gene>
    <name evidence="2" type="ORF">EDL96_05040</name>
</gene>
<sequence length="141" mass="15044">MRILTTILASTLGAGATGLAGGVLALSSAQAKLPAIMAWHMKPEPHLDGKLVLVCTGELPSRENLNTGTPDPTQIMRAALEAEHGVAVVLIDLRLPANASEKARRRATHLAEHTPADFSRHFTEASYEPQVTRDAHQGSRP</sequence>
<protein>
    <submittedName>
        <fullName evidence="2">Uncharacterized protein</fullName>
    </submittedName>
</protein>
<dbReference type="Proteomes" id="UP000270616">
    <property type="component" value="Unassembled WGS sequence"/>
</dbReference>
<dbReference type="RefSeq" id="WP_123824718.1">
    <property type="nucleotide sequence ID" value="NZ_RKMF01000005.1"/>
</dbReference>
<comment type="caution">
    <text evidence="2">The sequence shown here is derived from an EMBL/GenBank/DDBJ whole genome shotgun (WGS) entry which is preliminary data.</text>
</comment>
<dbReference type="EMBL" id="RKMF01000005">
    <property type="protein sequence ID" value="ROZ63723.1"/>
    <property type="molecule type" value="Genomic_DNA"/>
</dbReference>